<feature type="chain" id="PRO_5028918442" evidence="3">
    <location>
        <begin position="23"/>
        <end position="160"/>
    </location>
</feature>
<keyword evidence="3" id="KW-0732">Signal</keyword>
<evidence type="ECO:0000313" key="6">
    <source>
        <dbReference type="Proteomes" id="UP000480684"/>
    </source>
</evidence>
<organism evidence="5 6">
    <name type="scientific">Magnetospirillum aberrantis SpK</name>
    <dbReference type="NCBI Taxonomy" id="908842"/>
    <lineage>
        <taxon>Bacteria</taxon>
        <taxon>Pseudomonadati</taxon>
        <taxon>Pseudomonadota</taxon>
        <taxon>Alphaproteobacteria</taxon>
        <taxon>Rhodospirillales</taxon>
        <taxon>Rhodospirillaceae</taxon>
        <taxon>Magnetospirillum</taxon>
    </lineage>
</organism>
<evidence type="ECO:0000259" key="4">
    <source>
        <dbReference type="Pfam" id="PF16998"/>
    </source>
</evidence>
<evidence type="ECO:0000256" key="3">
    <source>
        <dbReference type="SAM" id="SignalP"/>
    </source>
</evidence>
<evidence type="ECO:0000313" key="5">
    <source>
        <dbReference type="EMBL" id="NFV79478.1"/>
    </source>
</evidence>
<dbReference type="InterPro" id="IPR016364">
    <property type="entry name" value="Surface_antigen_Rickettsia"/>
</dbReference>
<dbReference type="Pfam" id="PF16998">
    <property type="entry name" value="17kDa_Anti_2"/>
    <property type="match status" value="1"/>
</dbReference>
<name>A0A7C9QSD9_9PROT</name>
<feature type="signal peptide" evidence="3">
    <location>
        <begin position="1"/>
        <end position="22"/>
    </location>
</feature>
<dbReference type="InterPro" id="IPR051407">
    <property type="entry name" value="Bact_OM_lipoprot/Surf_antigen"/>
</dbReference>
<dbReference type="AlphaFoldDB" id="A0A7C9QSD9"/>
<comment type="caution">
    <text evidence="5">The sequence shown here is derived from an EMBL/GenBank/DDBJ whole genome shotgun (WGS) entry which is preliminary data.</text>
</comment>
<keyword evidence="6" id="KW-1185">Reference proteome</keyword>
<sequence>MTKTFKRFIPVVIAASLLTACANSEYGTKQTGGAVLGGIGGAVAGAQFGKGKGQLAATALGAVLGAFVGSEVGKSLDRADQQYAHQASQRAFESAPSGQAVAWNNPDSGHGGTITPTRTYEESPGQYCREYQTTVTIDGQTEQAYGTACRQGDGSWKVVK</sequence>
<evidence type="ECO:0000256" key="1">
    <source>
        <dbReference type="ARBA" id="ARBA00004370"/>
    </source>
</evidence>
<dbReference type="InterPro" id="IPR032635">
    <property type="entry name" value="Anti_2"/>
</dbReference>
<dbReference type="PROSITE" id="PS51257">
    <property type="entry name" value="PROKAR_LIPOPROTEIN"/>
    <property type="match status" value="1"/>
</dbReference>
<evidence type="ECO:0000256" key="2">
    <source>
        <dbReference type="ARBA" id="ARBA00023136"/>
    </source>
</evidence>
<dbReference type="PANTHER" id="PTHR35603">
    <property type="match status" value="1"/>
</dbReference>
<proteinExistence type="predicted"/>
<dbReference type="GO" id="GO:0016020">
    <property type="term" value="C:membrane"/>
    <property type="evidence" value="ECO:0007669"/>
    <property type="project" value="UniProtKB-SubCell"/>
</dbReference>
<comment type="subcellular location">
    <subcellularLocation>
        <location evidence="1">Membrane</location>
    </subcellularLocation>
</comment>
<dbReference type="PANTHER" id="PTHR35603:SF2">
    <property type="entry name" value="OUTER MEMBRANE LIPOPROTEIN"/>
    <property type="match status" value="1"/>
</dbReference>
<gene>
    <name evidence="5" type="ORF">G4223_05070</name>
</gene>
<dbReference type="RefSeq" id="WP_163675940.1">
    <property type="nucleotide sequence ID" value="NZ_JAAIYP010000030.1"/>
</dbReference>
<dbReference type="Proteomes" id="UP000480684">
    <property type="component" value="Unassembled WGS sequence"/>
</dbReference>
<protein>
    <submittedName>
        <fullName evidence="5">Glycine zipper 2TM domain-containing protein</fullName>
    </submittedName>
</protein>
<accession>A0A7C9QSD9</accession>
<dbReference type="PIRSF" id="PIRSF002721">
    <property type="entry name" value="Surface_antigen_Rickettsia"/>
    <property type="match status" value="1"/>
</dbReference>
<dbReference type="EMBL" id="JAAIYP010000030">
    <property type="protein sequence ID" value="NFV79478.1"/>
    <property type="molecule type" value="Genomic_DNA"/>
</dbReference>
<reference evidence="5 6" key="1">
    <citation type="submission" date="2020-02" db="EMBL/GenBank/DDBJ databases">
        <authorList>
            <person name="Dziuba M."/>
            <person name="Kuznetsov B."/>
            <person name="Mardanov A."/>
            <person name="Ravin N."/>
            <person name="Grouzdev D."/>
        </authorList>
    </citation>
    <scope>NUCLEOTIDE SEQUENCE [LARGE SCALE GENOMIC DNA]</scope>
    <source>
        <strain evidence="5 6">SpK</strain>
    </source>
</reference>
<feature type="domain" description="Surface antigen" evidence="4">
    <location>
        <begin position="70"/>
        <end position="159"/>
    </location>
</feature>
<keyword evidence="2" id="KW-0472">Membrane</keyword>